<dbReference type="SMART" id="SM00304">
    <property type="entry name" value="HAMP"/>
    <property type="match status" value="1"/>
</dbReference>
<keyword evidence="6 8" id="KW-0807">Transducer</keyword>
<dbReference type="Pfam" id="PF08269">
    <property type="entry name" value="dCache_2"/>
    <property type="match status" value="1"/>
</dbReference>
<evidence type="ECO:0000256" key="9">
    <source>
        <dbReference type="SAM" id="Coils"/>
    </source>
</evidence>
<organism evidence="13 14">
    <name type="scientific">Oceanidesulfovibrio marinus</name>
    <dbReference type="NCBI Taxonomy" id="370038"/>
    <lineage>
        <taxon>Bacteria</taxon>
        <taxon>Pseudomonadati</taxon>
        <taxon>Thermodesulfobacteriota</taxon>
        <taxon>Desulfovibrionia</taxon>
        <taxon>Desulfovibrionales</taxon>
        <taxon>Desulfovibrionaceae</taxon>
        <taxon>Oceanidesulfovibrio</taxon>
    </lineage>
</organism>
<keyword evidence="9" id="KW-0175">Coiled coil</keyword>
<dbReference type="PANTHER" id="PTHR32089:SF112">
    <property type="entry name" value="LYSOZYME-LIKE PROTEIN-RELATED"/>
    <property type="match status" value="1"/>
</dbReference>
<dbReference type="AlphaFoldDB" id="A0A6P1ZAU2"/>
<dbReference type="SMART" id="SM01049">
    <property type="entry name" value="Cache_2"/>
    <property type="match status" value="1"/>
</dbReference>
<feature type="coiled-coil region" evidence="9">
    <location>
        <begin position="431"/>
        <end position="508"/>
    </location>
</feature>
<dbReference type="SUPFAM" id="SSF58104">
    <property type="entry name" value="Methyl-accepting chemotaxis protein (MCP) signaling domain"/>
    <property type="match status" value="1"/>
</dbReference>
<dbReference type="InterPro" id="IPR004089">
    <property type="entry name" value="MCPsignal_dom"/>
</dbReference>
<reference evidence="13 14" key="1">
    <citation type="submission" date="2018-06" db="EMBL/GenBank/DDBJ databases">
        <title>Complete genome of Desulfovibrio marinus P48SEP.</title>
        <authorList>
            <person name="Crispim J.S."/>
            <person name="Vidigal P.M.P."/>
            <person name="Silva L.C.F."/>
            <person name="Araujo L.C."/>
            <person name="Laguardia C.N."/>
            <person name="Dias R.S."/>
            <person name="Sousa M.P."/>
            <person name="Paula S.O."/>
            <person name="Silva C."/>
        </authorList>
    </citation>
    <scope>NUCLEOTIDE SEQUENCE [LARGE SCALE GENOMIC DNA]</scope>
    <source>
        <strain evidence="13 14">P48SEP</strain>
    </source>
</reference>
<dbReference type="PROSITE" id="PS50885">
    <property type="entry name" value="HAMP"/>
    <property type="match status" value="1"/>
</dbReference>
<dbReference type="Pfam" id="PF00672">
    <property type="entry name" value="HAMP"/>
    <property type="match status" value="1"/>
</dbReference>
<evidence type="ECO:0000256" key="7">
    <source>
        <dbReference type="ARBA" id="ARBA00029447"/>
    </source>
</evidence>
<feature type="transmembrane region" description="Helical" evidence="10">
    <location>
        <begin position="369"/>
        <end position="392"/>
    </location>
</feature>
<feature type="domain" description="Methyl-accepting transducer" evidence="11">
    <location>
        <begin position="494"/>
        <end position="730"/>
    </location>
</feature>
<evidence type="ECO:0000256" key="10">
    <source>
        <dbReference type="SAM" id="Phobius"/>
    </source>
</evidence>
<dbReference type="InterPro" id="IPR004010">
    <property type="entry name" value="Double_Cache_2"/>
</dbReference>
<gene>
    <name evidence="13" type="ORF">DQK91_21065</name>
</gene>
<dbReference type="OrthoDB" id="9791237at2"/>
<evidence type="ECO:0000313" key="13">
    <source>
        <dbReference type="EMBL" id="TVM30368.1"/>
    </source>
</evidence>
<dbReference type="Gene3D" id="3.30.450.20">
    <property type="entry name" value="PAS domain"/>
    <property type="match status" value="1"/>
</dbReference>
<feature type="transmembrane region" description="Helical" evidence="10">
    <location>
        <begin position="12"/>
        <end position="37"/>
    </location>
</feature>
<comment type="similarity">
    <text evidence="7">Belongs to the methyl-accepting chemotaxis (MCP) protein family.</text>
</comment>
<evidence type="ECO:0000313" key="14">
    <source>
        <dbReference type="Proteomes" id="UP000434052"/>
    </source>
</evidence>
<dbReference type="GO" id="GO:0005886">
    <property type="term" value="C:plasma membrane"/>
    <property type="evidence" value="ECO:0007669"/>
    <property type="project" value="UniProtKB-SubCell"/>
</dbReference>
<evidence type="ECO:0000259" key="11">
    <source>
        <dbReference type="PROSITE" id="PS50111"/>
    </source>
</evidence>
<evidence type="ECO:0000256" key="8">
    <source>
        <dbReference type="PROSITE-ProRule" id="PRU00284"/>
    </source>
</evidence>
<dbReference type="PROSITE" id="PS50111">
    <property type="entry name" value="CHEMOTAXIS_TRANSDUC_2"/>
    <property type="match status" value="1"/>
</dbReference>
<keyword evidence="4 10" id="KW-1133">Transmembrane helix</keyword>
<dbReference type="FunFam" id="1.10.287.950:FF:000001">
    <property type="entry name" value="Methyl-accepting chemotaxis sensory transducer"/>
    <property type="match status" value="1"/>
</dbReference>
<keyword evidence="5 10" id="KW-0472">Membrane</keyword>
<name>A0A6P1ZAU2_9BACT</name>
<proteinExistence type="inferred from homology"/>
<evidence type="ECO:0000256" key="5">
    <source>
        <dbReference type="ARBA" id="ARBA00023136"/>
    </source>
</evidence>
<dbReference type="EMBL" id="QMIF01000024">
    <property type="protein sequence ID" value="TVM30368.1"/>
    <property type="molecule type" value="Genomic_DNA"/>
</dbReference>
<evidence type="ECO:0000256" key="3">
    <source>
        <dbReference type="ARBA" id="ARBA00022692"/>
    </source>
</evidence>
<dbReference type="GO" id="GO:0006935">
    <property type="term" value="P:chemotaxis"/>
    <property type="evidence" value="ECO:0007669"/>
    <property type="project" value="UniProtKB-ARBA"/>
</dbReference>
<keyword evidence="2" id="KW-1003">Cell membrane</keyword>
<dbReference type="PANTHER" id="PTHR32089">
    <property type="entry name" value="METHYL-ACCEPTING CHEMOTAXIS PROTEIN MCPB"/>
    <property type="match status" value="1"/>
</dbReference>
<dbReference type="Proteomes" id="UP000434052">
    <property type="component" value="Unassembled WGS sequence"/>
</dbReference>
<dbReference type="CDD" id="cd11386">
    <property type="entry name" value="MCP_signal"/>
    <property type="match status" value="1"/>
</dbReference>
<dbReference type="GO" id="GO:0007165">
    <property type="term" value="P:signal transduction"/>
    <property type="evidence" value="ECO:0007669"/>
    <property type="project" value="UniProtKB-KW"/>
</dbReference>
<dbReference type="Gene3D" id="6.10.340.10">
    <property type="match status" value="1"/>
</dbReference>
<dbReference type="SMART" id="SM00283">
    <property type="entry name" value="MA"/>
    <property type="match status" value="1"/>
</dbReference>
<protein>
    <submittedName>
        <fullName evidence="13">Chemotaxis protein</fullName>
    </submittedName>
</protein>
<dbReference type="RefSeq" id="WP_144307391.1">
    <property type="nucleotide sequence ID" value="NZ_QMIF01000024.1"/>
</dbReference>
<evidence type="ECO:0000259" key="12">
    <source>
        <dbReference type="PROSITE" id="PS50885"/>
    </source>
</evidence>
<feature type="domain" description="HAMP" evidence="12">
    <location>
        <begin position="394"/>
        <end position="446"/>
    </location>
</feature>
<comment type="subcellular location">
    <subcellularLocation>
        <location evidence="1">Cell membrane</location>
        <topology evidence="1">Multi-pass membrane protein</topology>
    </subcellularLocation>
</comment>
<evidence type="ECO:0000256" key="1">
    <source>
        <dbReference type="ARBA" id="ARBA00004651"/>
    </source>
</evidence>
<evidence type="ECO:0000256" key="6">
    <source>
        <dbReference type="ARBA" id="ARBA00023224"/>
    </source>
</evidence>
<evidence type="ECO:0000256" key="2">
    <source>
        <dbReference type="ARBA" id="ARBA00022475"/>
    </source>
</evidence>
<dbReference type="Pfam" id="PF00015">
    <property type="entry name" value="MCPsignal"/>
    <property type="match status" value="1"/>
</dbReference>
<accession>A0A6P1ZAU2</accession>
<dbReference type="InterPro" id="IPR003660">
    <property type="entry name" value="HAMP_dom"/>
</dbReference>
<comment type="caution">
    <text evidence="13">The sequence shown here is derived from an EMBL/GenBank/DDBJ whole genome shotgun (WGS) entry which is preliminary data.</text>
</comment>
<dbReference type="Gene3D" id="1.10.287.950">
    <property type="entry name" value="Methyl-accepting chemotaxis protein"/>
    <property type="match status" value="1"/>
</dbReference>
<dbReference type="InterPro" id="IPR033480">
    <property type="entry name" value="sCache_2"/>
</dbReference>
<evidence type="ECO:0000256" key="4">
    <source>
        <dbReference type="ARBA" id="ARBA00022989"/>
    </source>
</evidence>
<sequence length="767" mass="82727">MDRTRRGVLHSIGNRATLVVICILFVMGGLGTGLSVLRLLELSEHNVADTYDLVLSRAKDAIRNQTHLPYQVVRRHAEMVRDPEPIEIPLRVVAGQVQAALQENLPPDELREHILELVADAGHTAVYDIWASDGTSMAFNTDAGLMGAAIDDPSLFADATGALYLVQAMESSRTAANGAAVYEYARKGEGGSALGVVVHIPDSDWFVGSEAPIDALIRIRQQQALDELKAMRLQDGNYFWVNDTSEPLPHMIMHPTSPSLDGKALANPKFDCAVKMQAGQDGEIVPLDNKNLFVAMVDVVKHAGEGFVWYQWTKPTEDGGVTKELYPKLSYVILYEPWGWVIGNGIYIDDIQGIVSERQQVFEQHIRAMMLKIAVISLVLLLFVVVGLLWYFRRLITRPIGKLAAFSEDITRGDLDAQLSGYFPGETKDLKDSMEIMVGSLKQAVQDAEDKGREAEAEAERTRQALDEAREAGERAMEARKDGLREAAGKLEDLVDTLRNAADDLASRVADATSVAENQREQVSEAAMSMGEMNTAVMDVAENASRASKSADAAREKAGMGKTVVTEVVGSIHTVADTTTAMQTSLKDLAEQAEAIGRVMTVINDIADQTNLLALNAAIEAARAGDAGRGFAVVADEVRKLAEKTMQATDEVGRAVSSIQSGVAGAGRHMDESADAVRQSSDLAGQAGSALEDIVRMVDEATDQVRAIATASEEQSASSETISRTMGSVSELSDATAQNMDEAVEAIGKLTALAAQLTELMDSLRNG</sequence>
<keyword evidence="3 10" id="KW-0812">Transmembrane</keyword>